<comment type="subunit">
    <text evidence="5">Homodimer.</text>
</comment>
<gene>
    <name evidence="6" type="primary">rfbC</name>
    <name evidence="6" type="ORF">Q0590_04780</name>
</gene>
<comment type="pathway">
    <text evidence="5">Carbohydrate biosynthesis; dTDP-L-rhamnose biosynthesis.</text>
</comment>
<evidence type="ECO:0000256" key="2">
    <source>
        <dbReference type="ARBA" id="ARBA00001997"/>
    </source>
</evidence>
<keyword evidence="7" id="KW-1185">Reference proteome</keyword>
<dbReference type="GO" id="GO:0008830">
    <property type="term" value="F:dTDP-4-dehydrorhamnose 3,5-epimerase activity"/>
    <property type="evidence" value="ECO:0007669"/>
    <property type="project" value="UniProtKB-EC"/>
</dbReference>
<evidence type="ECO:0000256" key="5">
    <source>
        <dbReference type="RuleBase" id="RU364069"/>
    </source>
</evidence>
<dbReference type="Pfam" id="PF00908">
    <property type="entry name" value="dTDP_sugar_isom"/>
    <property type="match status" value="1"/>
</dbReference>
<name>A0ABT8R0D1_9BACT</name>
<reference evidence="6" key="1">
    <citation type="submission" date="2023-07" db="EMBL/GenBank/DDBJ databases">
        <title>The genome sequence of Rhodocytophaga aerolata KACC 12507.</title>
        <authorList>
            <person name="Zhang X."/>
        </authorList>
    </citation>
    <scope>NUCLEOTIDE SEQUENCE</scope>
    <source>
        <strain evidence="6">KACC 12507</strain>
    </source>
</reference>
<dbReference type="EMBL" id="JAUKPO010000002">
    <property type="protein sequence ID" value="MDO1445552.1"/>
    <property type="molecule type" value="Genomic_DNA"/>
</dbReference>
<dbReference type="PANTHER" id="PTHR21047">
    <property type="entry name" value="DTDP-6-DEOXY-D-GLUCOSE-3,5 EPIMERASE"/>
    <property type="match status" value="1"/>
</dbReference>
<dbReference type="RefSeq" id="WP_302036356.1">
    <property type="nucleotide sequence ID" value="NZ_JAUKPO010000002.1"/>
</dbReference>
<protein>
    <recommendedName>
        <fullName evidence="4 5">dTDP-4-dehydrorhamnose 3,5-epimerase</fullName>
        <ecNumber evidence="3 5">5.1.3.13</ecNumber>
    </recommendedName>
    <alternativeName>
        <fullName evidence="5">Thymidine diphospho-4-keto-rhamnose 3,5-epimerase</fullName>
    </alternativeName>
</protein>
<dbReference type="EC" id="5.1.3.13" evidence="3 5"/>
<evidence type="ECO:0000313" key="6">
    <source>
        <dbReference type="EMBL" id="MDO1445552.1"/>
    </source>
</evidence>
<comment type="similarity">
    <text evidence="5">Belongs to the dTDP-4-dehydrorhamnose 3,5-epimerase family.</text>
</comment>
<comment type="caution">
    <text evidence="6">The sequence shown here is derived from an EMBL/GenBank/DDBJ whole genome shotgun (WGS) entry which is preliminary data.</text>
</comment>
<proteinExistence type="inferred from homology"/>
<sequence length="180" mass="20368">MHFQQTPIKGLIEITPRVFFDERGFFLETYQQQVFADHGIPYRFVQDNRSFSKKGVVRGLHFQKEPFAQGKLVQVITGKVLDVVVDIRPGSSTFGQHASFILDGEKGNMLYVPEGFAHGFAALEDTVFVYKCTNFYNKAAESGIVWNDPQLAINWQLANPVVSEKDQLLPTFQTAIHVLT</sequence>
<dbReference type="PANTHER" id="PTHR21047:SF2">
    <property type="entry name" value="THYMIDINE DIPHOSPHO-4-KETO-RHAMNOSE 3,5-EPIMERASE"/>
    <property type="match status" value="1"/>
</dbReference>
<dbReference type="CDD" id="cd00438">
    <property type="entry name" value="cupin_RmlC"/>
    <property type="match status" value="1"/>
</dbReference>
<keyword evidence="5 6" id="KW-0413">Isomerase</keyword>
<evidence type="ECO:0000256" key="1">
    <source>
        <dbReference type="ARBA" id="ARBA00001298"/>
    </source>
</evidence>
<comment type="catalytic activity">
    <reaction evidence="1 5">
        <text>dTDP-4-dehydro-6-deoxy-alpha-D-glucose = dTDP-4-dehydro-beta-L-rhamnose</text>
        <dbReference type="Rhea" id="RHEA:16969"/>
        <dbReference type="ChEBI" id="CHEBI:57649"/>
        <dbReference type="ChEBI" id="CHEBI:62830"/>
        <dbReference type="EC" id="5.1.3.13"/>
    </reaction>
</comment>
<dbReference type="InterPro" id="IPR000888">
    <property type="entry name" value="RmlC-like"/>
</dbReference>
<accession>A0ABT8R0D1</accession>
<dbReference type="Proteomes" id="UP001168528">
    <property type="component" value="Unassembled WGS sequence"/>
</dbReference>
<evidence type="ECO:0000256" key="4">
    <source>
        <dbReference type="ARBA" id="ARBA00019595"/>
    </source>
</evidence>
<organism evidence="6 7">
    <name type="scientific">Rhodocytophaga aerolata</name>
    <dbReference type="NCBI Taxonomy" id="455078"/>
    <lineage>
        <taxon>Bacteria</taxon>
        <taxon>Pseudomonadati</taxon>
        <taxon>Bacteroidota</taxon>
        <taxon>Cytophagia</taxon>
        <taxon>Cytophagales</taxon>
        <taxon>Rhodocytophagaceae</taxon>
        <taxon>Rhodocytophaga</taxon>
    </lineage>
</organism>
<evidence type="ECO:0000256" key="3">
    <source>
        <dbReference type="ARBA" id="ARBA00012098"/>
    </source>
</evidence>
<dbReference type="InterPro" id="IPR014710">
    <property type="entry name" value="RmlC-like_jellyroll"/>
</dbReference>
<comment type="function">
    <text evidence="2 5">Catalyzes the epimerization of the C3' and C5'positions of dTDP-6-deoxy-D-xylo-4-hexulose, forming dTDP-6-deoxy-L-lyxo-4-hexulose.</text>
</comment>
<dbReference type="SUPFAM" id="SSF51182">
    <property type="entry name" value="RmlC-like cupins"/>
    <property type="match status" value="1"/>
</dbReference>
<dbReference type="InterPro" id="IPR011051">
    <property type="entry name" value="RmlC_Cupin_sf"/>
</dbReference>
<evidence type="ECO:0000313" key="7">
    <source>
        <dbReference type="Proteomes" id="UP001168528"/>
    </source>
</evidence>
<dbReference type="Gene3D" id="2.60.120.10">
    <property type="entry name" value="Jelly Rolls"/>
    <property type="match status" value="1"/>
</dbReference>
<dbReference type="NCBIfam" id="TIGR01221">
    <property type="entry name" value="rmlC"/>
    <property type="match status" value="1"/>
</dbReference>